<dbReference type="InterPro" id="IPR001173">
    <property type="entry name" value="Glyco_trans_2-like"/>
</dbReference>
<gene>
    <name evidence="1" type="ORF">A7J15_06795</name>
</gene>
<dbReference type="Proteomes" id="UP000093355">
    <property type="component" value="Unassembled WGS sequence"/>
</dbReference>
<dbReference type="InterPro" id="IPR029044">
    <property type="entry name" value="Nucleotide-diphossugar_trans"/>
</dbReference>
<sequence length="303" mass="33876">MNAPLVAVVVRTKDRPGFLARALASITAQTLADWECIVVNDGGDAAAVDALIAGLPDEHRTRVRARHHESPRGRWVSANAGVLATSAPLLVLHDDDDTWHPEFLERAVAYLSAHPDRGGVVSRIEILWETKQGDAYVTTAREMFQPQLAAPTLGDTMLFNRYVPIGFVYRRELHEELGLYDERLPVVGDWNFNLKVLARGPLEYLGDEPYAYWHQRTGDAGSAGNSVIESRGDHAKYDALLRDEALRAYVQEHGPGLALYLTKFIDQRFVDVENGIRAEIRAGSIARRGYDRVRRIIRGARSR</sequence>
<evidence type="ECO:0000313" key="2">
    <source>
        <dbReference type="Proteomes" id="UP000093355"/>
    </source>
</evidence>
<dbReference type="STRING" id="904291.A7J15_06795"/>
<dbReference type="CDD" id="cd00761">
    <property type="entry name" value="Glyco_tranf_GTA_type"/>
    <property type="match status" value="1"/>
</dbReference>
<dbReference type="SUPFAM" id="SSF53448">
    <property type="entry name" value="Nucleotide-diphospho-sugar transferases"/>
    <property type="match status" value="1"/>
</dbReference>
<comment type="caution">
    <text evidence="1">The sequence shown here is derived from an EMBL/GenBank/DDBJ whole genome shotgun (WGS) entry which is preliminary data.</text>
</comment>
<organism evidence="1 2">
    <name type="scientific">Microbacterium sediminis</name>
    <dbReference type="NCBI Taxonomy" id="904291"/>
    <lineage>
        <taxon>Bacteria</taxon>
        <taxon>Bacillati</taxon>
        <taxon>Actinomycetota</taxon>
        <taxon>Actinomycetes</taxon>
        <taxon>Micrococcales</taxon>
        <taxon>Microbacteriaceae</taxon>
        <taxon>Microbacterium</taxon>
    </lineage>
</organism>
<proteinExistence type="predicted"/>
<dbReference type="PANTHER" id="PTHR43685">
    <property type="entry name" value="GLYCOSYLTRANSFERASE"/>
    <property type="match status" value="1"/>
</dbReference>
<name>A0A1B9NBG2_9MICO</name>
<evidence type="ECO:0000313" key="1">
    <source>
        <dbReference type="EMBL" id="OCG73913.1"/>
    </source>
</evidence>
<dbReference type="EMBL" id="LXMD01000023">
    <property type="protein sequence ID" value="OCG73913.1"/>
    <property type="molecule type" value="Genomic_DNA"/>
</dbReference>
<dbReference type="RefSeq" id="WP_067026268.1">
    <property type="nucleotide sequence ID" value="NZ_CP038256.1"/>
</dbReference>
<dbReference type="OrthoDB" id="153025at2"/>
<dbReference type="PANTHER" id="PTHR43685:SF11">
    <property type="entry name" value="GLYCOSYLTRANSFERASE TAGX-RELATED"/>
    <property type="match status" value="1"/>
</dbReference>
<keyword evidence="2" id="KW-1185">Reference proteome</keyword>
<protein>
    <submittedName>
        <fullName evidence="1">Uncharacterized protein</fullName>
    </submittedName>
</protein>
<dbReference type="Pfam" id="PF00535">
    <property type="entry name" value="Glycos_transf_2"/>
    <property type="match status" value="1"/>
</dbReference>
<reference evidence="1 2" key="1">
    <citation type="submission" date="2016-05" db="EMBL/GenBank/DDBJ databases">
        <authorList>
            <person name="Lavstsen T."/>
            <person name="Jespersen J.S."/>
        </authorList>
    </citation>
    <scope>NUCLEOTIDE SEQUENCE [LARGE SCALE GENOMIC DNA]</scope>
    <source>
        <strain evidence="1 2">YLB-01</strain>
    </source>
</reference>
<dbReference type="Gene3D" id="3.90.550.10">
    <property type="entry name" value="Spore Coat Polysaccharide Biosynthesis Protein SpsA, Chain A"/>
    <property type="match status" value="1"/>
</dbReference>
<accession>A0A1B9NBG2</accession>
<dbReference type="AlphaFoldDB" id="A0A1B9NBG2"/>
<dbReference type="InterPro" id="IPR050834">
    <property type="entry name" value="Glycosyltransf_2"/>
</dbReference>